<gene>
    <name evidence="10" type="ORF">SD1D_1604</name>
</gene>
<dbReference type="InterPro" id="IPR000045">
    <property type="entry name" value="Prepilin_IV_endopep_pep"/>
</dbReference>
<keyword evidence="5 7" id="KW-1133">Transmembrane helix</keyword>
<evidence type="ECO:0000256" key="7">
    <source>
        <dbReference type="SAM" id="Phobius"/>
    </source>
</evidence>
<evidence type="ECO:0000259" key="9">
    <source>
        <dbReference type="Pfam" id="PF06750"/>
    </source>
</evidence>
<feature type="domain" description="Prepilin peptidase A24 N-terminal" evidence="9">
    <location>
        <begin position="12"/>
        <end position="93"/>
    </location>
</feature>
<dbReference type="PANTHER" id="PTHR30487:SF0">
    <property type="entry name" value="PREPILIN LEADER PEPTIDASE_N-METHYLTRANSFERASE-RELATED"/>
    <property type="match status" value="1"/>
</dbReference>
<evidence type="ECO:0000256" key="5">
    <source>
        <dbReference type="ARBA" id="ARBA00022989"/>
    </source>
</evidence>
<dbReference type="PANTHER" id="PTHR30487">
    <property type="entry name" value="TYPE 4 PREPILIN-LIKE PROTEINS LEADER PEPTIDE-PROCESSING ENZYME"/>
    <property type="match status" value="1"/>
</dbReference>
<accession>A0A0K8J6P3</accession>
<proteinExistence type="inferred from homology"/>
<dbReference type="GO" id="GO:0005886">
    <property type="term" value="C:plasma membrane"/>
    <property type="evidence" value="ECO:0007669"/>
    <property type="project" value="UniProtKB-SubCell"/>
</dbReference>
<evidence type="ECO:0000256" key="3">
    <source>
        <dbReference type="ARBA" id="ARBA00022475"/>
    </source>
</evidence>
<dbReference type="InterPro" id="IPR010627">
    <property type="entry name" value="Prepilin_pept_A24_N"/>
</dbReference>
<protein>
    <recommendedName>
        <fullName evidence="12">Prepilin peptidase</fullName>
    </recommendedName>
</protein>
<evidence type="ECO:0000313" key="11">
    <source>
        <dbReference type="Proteomes" id="UP000196053"/>
    </source>
</evidence>
<dbReference type="EMBL" id="LN879430">
    <property type="protein sequence ID" value="CUH93150.1"/>
    <property type="molecule type" value="Genomic_DNA"/>
</dbReference>
<evidence type="ECO:0000259" key="8">
    <source>
        <dbReference type="Pfam" id="PF01478"/>
    </source>
</evidence>
<keyword evidence="4 7" id="KW-0812">Transmembrane</keyword>
<feature type="domain" description="Prepilin type IV endopeptidase peptidase" evidence="8">
    <location>
        <begin position="105"/>
        <end position="213"/>
    </location>
</feature>
<evidence type="ECO:0000256" key="2">
    <source>
        <dbReference type="ARBA" id="ARBA00005801"/>
    </source>
</evidence>
<feature type="transmembrane region" description="Helical" evidence="7">
    <location>
        <begin position="6"/>
        <end position="25"/>
    </location>
</feature>
<feature type="transmembrane region" description="Helical" evidence="7">
    <location>
        <begin position="154"/>
        <end position="173"/>
    </location>
</feature>
<feature type="transmembrane region" description="Helical" evidence="7">
    <location>
        <begin position="193"/>
        <end position="217"/>
    </location>
</feature>
<dbReference type="Proteomes" id="UP000196053">
    <property type="component" value="Chromosome I"/>
</dbReference>
<dbReference type="GO" id="GO:0006465">
    <property type="term" value="P:signal peptide processing"/>
    <property type="evidence" value="ECO:0007669"/>
    <property type="project" value="TreeGrafter"/>
</dbReference>
<dbReference type="InterPro" id="IPR050882">
    <property type="entry name" value="Prepilin_peptidase/N-MTase"/>
</dbReference>
<dbReference type="KEGG" id="hsd:SD1D_1604"/>
<keyword evidence="11" id="KW-1185">Reference proteome</keyword>
<evidence type="ECO:0000256" key="4">
    <source>
        <dbReference type="ARBA" id="ARBA00022692"/>
    </source>
</evidence>
<organism evidence="10 11">
    <name type="scientific">Herbinix luporum</name>
    <dbReference type="NCBI Taxonomy" id="1679721"/>
    <lineage>
        <taxon>Bacteria</taxon>
        <taxon>Bacillati</taxon>
        <taxon>Bacillota</taxon>
        <taxon>Clostridia</taxon>
        <taxon>Lachnospirales</taxon>
        <taxon>Lachnospiraceae</taxon>
        <taxon>Herbinix</taxon>
    </lineage>
</organism>
<comment type="similarity">
    <text evidence="2">Belongs to the peptidase A24 family.</text>
</comment>
<evidence type="ECO:0008006" key="12">
    <source>
        <dbReference type="Google" id="ProtNLM"/>
    </source>
</evidence>
<feature type="transmembrane region" description="Helical" evidence="7">
    <location>
        <begin position="96"/>
        <end position="117"/>
    </location>
</feature>
<evidence type="ECO:0000256" key="6">
    <source>
        <dbReference type="ARBA" id="ARBA00023136"/>
    </source>
</evidence>
<evidence type="ECO:0000313" key="10">
    <source>
        <dbReference type="EMBL" id="CUH93150.1"/>
    </source>
</evidence>
<dbReference type="Pfam" id="PF01478">
    <property type="entry name" value="Peptidase_A24"/>
    <property type="match status" value="1"/>
</dbReference>
<dbReference type="GO" id="GO:0004190">
    <property type="term" value="F:aspartic-type endopeptidase activity"/>
    <property type="evidence" value="ECO:0007669"/>
    <property type="project" value="InterPro"/>
</dbReference>
<keyword evidence="3" id="KW-1003">Cell membrane</keyword>
<sequence length="257" mass="29371">MEEMIYYIIVFIYGLIFGSFLNVCISRIPKGESIVFVKSHCIKCNKSIRWYDMIPLFSYIALKGRCRNCKSKISLQYPIIEVLNGLLYVLTFMVKGWSLTTCLYCFVISALIVLSVIDFRTYTINIWINIFIFFMGAVKLIIEIIKSNNFSLILNYIAGLCVVSGFLLILYFVTSGKGIGMGDINLMAAAGFFLGWKLVILAFLLGCVFGAVIHLLMIKFYKQDRVLAFGPYLSLGILISMLYGDRIISWYINYIYK</sequence>
<name>A0A0K8J6P3_9FIRM</name>
<dbReference type="Gene3D" id="1.20.120.1220">
    <property type="match status" value="1"/>
</dbReference>
<comment type="subcellular location">
    <subcellularLocation>
        <location evidence="1">Cell membrane</location>
        <topology evidence="1">Multi-pass membrane protein</topology>
    </subcellularLocation>
</comment>
<feature type="transmembrane region" description="Helical" evidence="7">
    <location>
        <begin position="229"/>
        <end position="252"/>
    </location>
</feature>
<evidence type="ECO:0000256" key="1">
    <source>
        <dbReference type="ARBA" id="ARBA00004651"/>
    </source>
</evidence>
<dbReference type="AlphaFoldDB" id="A0A0K8J6P3"/>
<reference evidence="11" key="1">
    <citation type="submission" date="2015-09" db="EMBL/GenBank/DDBJ databases">
        <authorList>
            <person name="Wibberg D."/>
        </authorList>
    </citation>
    <scope>NUCLEOTIDE SEQUENCE [LARGE SCALE GENOMIC DNA]</scope>
    <source>
        <strain evidence="11">SD1D</strain>
    </source>
</reference>
<dbReference type="Pfam" id="PF06750">
    <property type="entry name" value="A24_N_bact"/>
    <property type="match status" value="1"/>
</dbReference>
<keyword evidence="6 7" id="KW-0472">Membrane</keyword>
<feature type="transmembrane region" description="Helical" evidence="7">
    <location>
        <begin position="123"/>
        <end position="142"/>
    </location>
</feature>